<dbReference type="InterPro" id="IPR038740">
    <property type="entry name" value="BioF2-like_GNAT_dom"/>
</dbReference>
<organism evidence="2 3">
    <name type="scientific">Terrihabitans soli</name>
    <dbReference type="NCBI Taxonomy" id="708113"/>
    <lineage>
        <taxon>Bacteria</taxon>
        <taxon>Pseudomonadati</taxon>
        <taxon>Pseudomonadota</taxon>
        <taxon>Alphaproteobacteria</taxon>
        <taxon>Hyphomicrobiales</taxon>
        <taxon>Terrihabitans</taxon>
    </lineage>
</organism>
<evidence type="ECO:0000313" key="3">
    <source>
        <dbReference type="Proteomes" id="UP000515317"/>
    </source>
</evidence>
<reference evidence="2 3" key="1">
    <citation type="submission" date="2020-08" db="EMBL/GenBank/DDBJ databases">
        <title>Genome sequence of Rhizobiales bacterium strain IZ6.</title>
        <authorList>
            <person name="Nakai R."/>
            <person name="Naganuma T."/>
        </authorList>
    </citation>
    <scope>NUCLEOTIDE SEQUENCE [LARGE SCALE GENOMIC DNA]</scope>
    <source>
        <strain evidence="2 3">IZ6</strain>
    </source>
</reference>
<protein>
    <recommendedName>
        <fullName evidence="1">BioF2-like acetyltransferase domain-containing protein</fullName>
    </recommendedName>
</protein>
<name>A0A6S6QY87_9HYPH</name>
<dbReference type="Pfam" id="PF13480">
    <property type="entry name" value="Acetyltransf_6"/>
    <property type="match status" value="1"/>
</dbReference>
<keyword evidence="3" id="KW-1185">Reference proteome</keyword>
<dbReference type="InterPro" id="IPR016181">
    <property type="entry name" value="Acyl_CoA_acyltransferase"/>
</dbReference>
<dbReference type="Gene3D" id="3.40.630.30">
    <property type="match status" value="1"/>
</dbReference>
<sequence length="384" mass="43255">MVLRSVDQLPRMEAVADSWRALEKRSGTPLSYFQTYDWCRAWVETFAGPGSGREIFIQTAWRGDDMVAVWPLMLCSRTGLRHVATLGDPYTQYSNVIFDPTRMSEREFEGFVIKALQSARADVAAFDAVPARAALARQLGIHPGSVTGQDNESLVLDLTAWPSSEAYAASLGRDQRRRRERRRRALARHGELSFEILWPNNPEFKPLVHRAIEMKRDWLRSTGRLNIGMMAGAEEFFSKLSGSEEDLSGAVMSVLRAGGDVVAVEIGFLQNRHYYGHIGSFDSAFAELSPGKIQVEMTIRWLIDQGMRSYDWLANATDTKRALSSFSEPLKSFAVPFSWKGRLYAEAWLPNVKPGIKRAYYALPSSIRRVMTGAQSILTMLFLI</sequence>
<evidence type="ECO:0000313" key="2">
    <source>
        <dbReference type="EMBL" id="BCJ91991.1"/>
    </source>
</evidence>
<dbReference type="KEGG" id="tso:IZ6_27260"/>
<dbReference type="AlphaFoldDB" id="A0A6S6QY87"/>
<evidence type="ECO:0000259" key="1">
    <source>
        <dbReference type="Pfam" id="PF13480"/>
    </source>
</evidence>
<accession>A0A6S6QY87</accession>
<gene>
    <name evidence="2" type="ORF">IZ6_27260</name>
</gene>
<dbReference type="EMBL" id="AP023361">
    <property type="protein sequence ID" value="BCJ91991.1"/>
    <property type="molecule type" value="Genomic_DNA"/>
</dbReference>
<dbReference type="RefSeq" id="WP_222875599.1">
    <property type="nucleotide sequence ID" value="NZ_AP023361.1"/>
</dbReference>
<dbReference type="Proteomes" id="UP000515317">
    <property type="component" value="Chromosome"/>
</dbReference>
<dbReference type="SUPFAM" id="SSF55729">
    <property type="entry name" value="Acyl-CoA N-acyltransferases (Nat)"/>
    <property type="match status" value="1"/>
</dbReference>
<proteinExistence type="predicted"/>
<feature type="domain" description="BioF2-like acetyltransferase" evidence="1">
    <location>
        <begin position="174"/>
        <end position="321"/>
    </location>
</feature>